<evidence type="ECO:0000256" key="8">
    <source>
        <dbReference type="ARBA" id="ARBA00023180"/>
    </source>
</evidence>
<evidence type="ECO:0000256" key="1">
    <source>
        <dbReference type="ARBA" id="ARBA00004613"/>
    </source>
</evidence>
<evidence type="ECO:0000256" key="4">
    <source>
        <dbReference type="ARBA" id="ARBA00022729"/>
    </source>
</evidence>
<evidence type="ECO:0000259" key="10">
    <source>
        <dbReference type="PROSITE" id="PS50240"/>
    </source>
</evidence>
<protein>
    <submittedName>
        <fullName evidence="11">Trypsin-1</fullName>
    </submittedName>
</protein>
<dbReference type="FunFam" id="2.40.10.10:FF:000068">
    <property type="entry name" value="transmembrane protease serine 2"/>
    <property type="match status" value="1"/>
</dbReference>
<evidence type="ECO:0000256" key="6">
    <source>
        <dbReference type="ARBA" id="ARBA00022825"/>
    </source>
</evidence>
<proteinExistence type="predicted"/>
<dbReference type="InterPro" id="IPR001254">
    <property type="entry name" value="Trypsin_dom"/>
</dbReference>
<dbReference type="InterPro" id="IPR001314">
    <property type="entry name" value="Peptidase_S1A"/>
</dbReference>
<keyword evidence="12" id="KW-1185">Reference proteome</keyword>
<keyword evidence="5" id="KW-0378">Hydrolase</keyword>
<dbReference type="PROSITE" id="PS50240">
    <property type="entry name" value="TRYPSIN_DOM"/>
    <property type="match status" value="1"/>
</dbReference>
<dbReference type="SUPFAM" id="SSF50494">
    <property type="entry name" value="Trypsin-like serine proteases"/>
    <property type="match status" value="1"/>
</dbReference>
<dbReference type="GO" id="GO:0004252">
    <property type="term" value="F:serine-type endopeptidase activity"/>
    <property type="evidence" value="ECO:0007669"/>
    <property type="project" value="InterPro"/>
</dbReference>
<evidence type="ECO:0000313" key="12">
    <source>
        <dbReference type="Proteomes" id="UP000053825"/>
    </source>
</evidence>
<comment type="subcellular location">
    <subcellularLocation>
        <location evidence="1">Secreted</location>
    </subcellularLocation>
</comment>
<reference evidence="11 12" key="1">
    <citation type="submission" date="2015-07" db="EMBL/GenBank/DDBJ databases">
        <title>The genome of Habropoda laboriosa.</title>
        <authorList>
            <person name="Pan H."/>
            <person name="Kapheim K."/>
        </authorList>
    </citation>
    <scope>NUCLEOTIDE SEQUENCE [LARGE SCALE GENOMIC DNA]</scope>
    <source>
        <strain evidence="11">0110345459</strain>
    </source>
</reference>
<dbReference type="GO" id="GO:0005615">
    <property type="term" value="C:extracellular space"/>
    <property type="evidence" value="ECO:0007669"/>
    <property type="project" value="TreeGrafter"/>
</dbReference>
<dbReference type="SMART" id="SM00020">
    <property type="entry name" value="Tryp_SPc"/>
    <property type="match status" value="1"/>
</dbReference>
<name>A0A0L7QYU5_9HYME</name>
<dbReference type="PANTHER" id="PTHR24264">
    <property type="entry name" value="TRYPSIN-RELATED"/>
    <property type="match status" value="1"/>
</dbReference>
<dbReference type="Pfam" id="PF00089">
    <property type="entry name" value="Trypsin"/>
    <property type="match status" value="1"/>
</dbReference>
<dbReference type="AlphaFoldDB" id="A0A0L7QYU5"/>
<feature type="region of interest" description="Disordered" evidence="9">
    <location>
        <begin position="1"/>
        <end position="30"/>
    </location>
</feature>
<dbReference type="Gene3D" id="2.40.10.10">
    <property type="entry name" value="Trypsin-like serine proteases"/>
    <property type="match status" value="1"/>
</dbReference>
<dbReference type="EMBL" id="KQ414688">
    <property type="protein sequence ID" value="KOC63722.1"/>
    <property type="molecule type" value="Genomic_DNA"/>
</dbReference>
<dbReference type="PRINTS" id="PR00722">
    <property type="entry name" value="CHYMOTRYPSIN"/>
</dbReference>
<evidence type="ECO:0000256" key="3">
    <source>
        <dbReference type="ARBA" id="ARBA00022670"/>
    </source>
</evidence>
<dbReference type="GO" id="GO:0006508">
    <property type="term" value="P:proteolysis"/>
    <property type="evidence" value="ECO:0007669"/>
    <property type="project" value="UniProtKB-KW"/>
</dbReference>
<evidence type="ECO:0000256" key="7">
    <source>
        <dbReference type="ARBA" id="ARBA00023157"/>
    </source>
</evidence>
<dbReference type="STRING" id="597456.A0A0L7QYU5"/>
<keyword evidence="3" id="KW-0645">Protease</keyword>
<dbReference type="OrthoDB" id="10059102at2759"/>
<dbReference type="CDD" id="cd00190">
    <property type="entry name" value="Tryp_SPc"/>
    <property type="match status" value="1"/>
</dbReference>
<dbReference type="InterPro" id="IPR043504">
    <property type="entry name" value="Peptidase_S1_PA_chymotrypsin"/>
</dbReference>
<evidence type="ECO:0000256" key="5">
    <source>
        <dbReference type="ARBA" id="ARBA00022801"/>
    </source>
</evidence>
<evidence type="ECO:0000256" key="2">
    <source>
        <dbReference type="ARBA" id="ARBA00022525"/>
    </source>
</evidence>
<dbReference type="InterPro" id="IPR050127">
    <property type="entry name" value="Serine_Proteases_S1"/>
</dbReference>
<dbReference type="PANTHER" id="PTHR24264:SF65">
    <property type="entry name" value="SRCR DOMAIN-CONTAINING PROTEIN"/>
    <property type="match status" value="1"/>
</dbReference>
<keyword evidence="8" id="KW-0325">Glycoprotein</keyword>
<dbReference type="InterPro" id="IPR009003">
    <property type="entry name" value="Peptidase_S1_PA"/>
</dbReference>
<dbReference type="FunFam" id="2.40.10.10:FF:000054">
    <property type="entry name" value="Complement C1r subcomponent"/>
    <property type="match status" value="1"/>
</dbReference>
<organism evidence="11 12">
    <name type="scientific">Habropoda laboriosa</name>
    <dbReference type="NCBI Taxonomy" id="597456"/>
    <lineage>
        <taxon>Eukaryota</taxon>
        <taxon>Metazoa</taxon>
        <taxon>Ecdysozoa</taxon>
        <taxon>Arthropoda</taxon>
        <taxon>Hexapoda</taxon>
        <taxon>Insecta</taxon>
        <taxon>Pterygota</taxon>
        <taxon>Neoptera</taxon>
        <taxon>Endopterygota</taxon>
        <taxon>Hymenoptera</taxon>
        <taxon>Apocrita</taxon>
        <taxon>Aculeata</taxon>
        <taxon>Apoidea</taxon>
        <taxon>Anthophila</taxon>
        <taxon>Apidae</taxon>
        <taxon>Habropoda</taxon>
    </lineage>
</organism>
<keyword evidence="2" id="KW-0964">Secreted</keyword>
<gene>
    <name evidence="11" type="ORF">WH47_00790</name>
</gene>
<dbReference type="InterPro" id="IPR018114">
    <property type="entry name" value="TRYPSIN_HIS"/>
</dbReference>
<sequence length="399" mass="43606">MGGRERRAEEGVSEKGGPREGLGRRFGRESNRGAATRAEISLLDGVHSDECLKFSFEAIPTFSVLWKFENTGELIKEEINLPTANVGGILRMHPFALVLAFIAPILVRGENETTPAIDEDAEWINYGMSGRIVNGTMAALQQFPYQVSLRRSYSERHFCGGSLITDRHVLTAAHCMFIDQAQIQPWSITVVAGEIKLNESTWSGQKRGVDKIYVHPRFDHETLHNDHTVLVLHAKFIMTASVNTVPLATSPPVPGTMCQLSGWGHPDEDAIEVTNDLMYIDLPLLDTVTCRTLLENVTELLSGSFCAGYVEGQMDACQGDSGGGMICNGVLTGVVSGGYGCARPGFPGTYADVFYYKSWTNSIVQQGALPAKLQDSSRAKILDSPLFSIVIFTVLLLLC</sequence>
<feature type="domain" description="Peptidase S1" evidence="10">
    <location>
        <begin position="132"/>
        <end position="365"/>
    </location>
</feature>
<accession>A0A0L7QYU5</accession>
<keyword evidence="6" id="KW-0720">Serine protease</keyword>
<dbReference type="PROSITE" id="PS00134">
    <property type="entry name" value="TRYPSIN_HIS"/>
    <property type="match status" value="1"/>
</dbReference>
<evidence type="ECO:0000313" key="11">
    <source>
        <dbReference type="EMBL" id="KOC63722.1"/>
    </source>
</evidence>
<dbReference type="Proteomes" id="UP000053825">
    <property type="component" value="Unassembled WGS sequence"/>
</dbReference>
<evidence type="ECO:0000256" key="9">
    <source>
        <dbReference type="SAM" id="MobiDB-lite"/>
    </source>
</evidence>
<keyword evidence="4" id="KW-0732">Signal</keyword>
<keyword evidence="7" id="KW-1015">Disulfide bond</keyword>